<feature type="domain" description="Periplasmic copper-binding protein NosD beta helix" evidence="1">
    <location>
        <begin position="44"/>
        <end position="194"/>
    </location>
</feature>
<dbReference type="Pfam" id="PF05048">
    <property type="entry name" value="NosD"/>
    <property type="match status" value="1"/>
</dbReference>
<reference evidence="2" key="1">
    <citation type="submission" date="2011-05" db="EMBL/GenBank/DDBJ databases">
        <title>Complete sequence of chromosome of Methanothermococcus okinawensis IH1.</title>
        <authorList>
            <consortium name="US DOE Joint Genome Institute"/>
            <person name="Lucas S."/>
            <person name="Han J."/>
            <person name="Lapidus A."/>
            <person name="Cheng J.-F."/>
            <person name="Goodwin L."/>
            <person name="Pitluck S."/>
            <person name="Peters L."/>
            <person name="Mikhailova N."/>
            <person name="Held B."/>
            <person name="Han C."/>
            <person name="Tapia R."/>
            <person name="Land M."/>
            <person name="Hauser L."/>
            <person name="Kyrpides N."/>
            <person name="Ivanova N."/>
            <person name="Pagani I."/>
            <person name="Sieprawska-Lupa M."/>
            <person name="Takai K."/>
            <person name="Miyazaki J."/>
            <person name="Whitman W."/>
            <person name="Woyke T."/>
        </authorList>
    </citation>
    <scope>NUCLEOTIDE SEQUENCE [LARGE SCALE GENOMIC DNA]</scope>
    <source>
        <strain evidence="2">IH1</strain>
    </source>
</reference>
<accession>F8AKV9</accession>
<proteinExistence type="predicted"/>
<dbReference type="InterPro" id="IPR022441">
    <property type="entry name" value="Para_beta_helix_rpt-2"/>
</dbReference>
<dbReference type="HOGENOM" id="CLU_1292045_0_0_2"/>
<name>F8AKV9_METOI</name>
<dbReference type="InterPro" id="IPR012334">
    <property type="entry name" value="Pectin_lyas_fold"/>
</dbReference>
<evidence type="ECO:0000259" key="1">
    <source>
        <dbReference type="Pfam" id="PF05048"/>
    </source>
</evidence>
<organism evidence="2 3">
    <name type="scientific">Methanothermococcus okinawensis (strain DSM 14208 / JCM 11175 / IH1)</name>
    <dbReference type="NCBI Taxonomy" id="647113"/>
    <lineage>
        <taxon>Archaea</taxon>
        <taxon>Methanobacteriati</taxon>
        <taxon>Methanobacteriota</taxon>
        <taxon>Methanomada group</taxon>
        <taxon>Methanococci</taxon>
        <taxon>Methanococcales</taxon>
        <taxon>Methanococcaceae</taxon>
        <taxon>Methanothermococcus</taxon>
    </lineage>
</organism>
<dbReference type="RefSeq" id="WP_013867755.1">
    <property type="nucleotide sequence ID" value="NC_015636.1"/>
</dbReference>
<evidence type="ECO:0000313" key="3">
    <source>
        <dbReference type="Proteomes" id="UP000009296"/>
    </source>
</evidence>
<sequence>MALDYPVGEALYAAKSNLANYDDGCWMMNLMDFNLYGDPSLSLNNKVNLNKKIFINYLPYNIEIPGYYILNTSCENLTTTAITIDANNVVLDGNGHILDRNTTNWHWKCGIYVNNHKNITIKNLAVKGFDEGIYLGSSSNNTITNVNVSINYGDGIILNTSFNNNITNNNFNNCGLCIWKSYHNTIKNNTVNGKPLVYLENEKDKVIDNAGQL</sequence>
<dbReference type="EMBL" id="CP002792">
    <property type="protein sequence ID" value="AEH07581.1"/>
    <property type="molecule type" value="Genomic_DNA"/>
</dbReference>
<protein>
    <recommendedName>
        <fullName evidence="1">Periplasmic copper-binding protein NosD beta helix domain-containing protein</fullName>
    </recommendedName>
</protein>
<dbReference type="Proteomes" id="UP000009296">
    <property type="component" value="Chromosome"/>
</dbReference>
<dbReference type="eggNOG" id="arCOG02499">
    <property type="taxonomic scope" value="Archaea"/>
</dbReference>
<dbReference type="OrthoDB" id="36243at2157"/>
<dbReference type="STRING" id="647113.Metok_1619"/>
<dbReference type="InterPro" id="IPR006626">
    <property type="entry name" value="PbH1"/>
</dbReference>
<dbReference type="NCBIfam" id="TIGR03804">
    <property type="entry name" value="para_beta_helix"/>
    <property type="match status" value="1"/>
</dbReference>
<dbReference type="Gene3D" id="2.160.20.10">
    <property type="entry name" value="Single-stranded right-handed beta-helix, Pectin lyase-like"/>
    <property type="match status" value="1"/>
</dbReference>
<dbReference type="InterPro" id="IPR007742">
    <property type="entry name" value="NosD_dom"/>
</dbReference>
<gene>
    <name evidence="2" type="ordered locus">Metok_1619</name>
</gene>
<evidence type="ECO:0000313" key="2">
    <source>
        <dbReference type="EMBL" id="AEH07581.1"/>
    </source>
</evidence>
<dbReference type="GeneID" id="10773777"/>
<dbReference type="InterPro" id="IPR011050">
    <property type="entry name" value="Pectin_lyase_fold/virulence"/>
</dbReference>
<dbReference type="AlphaFoldDB" id="F8AKV9"/>
<keyword evidence="3" id="KW-1185">Reference proteome</keyword>
<dbReference type="KEGG" id="mok:Metok_1619"/>
<dbReference type="SUPFAM" id="SSF51126">
    <property type="entry name" value="Pectin lyase-like"/>
    <property type="match status" value="1"/>
</dbReference>
<dbReference type="SMART" id="SM00710">
    <property type="entry name" value="PbH1"/>
    <property type="match status" value="3"/>
</dbReference>